<protein>
    <submittedName>
        <fullName evidence="2">AcrR family transcriptional regulator</fullName>
    </submittedName>
</protein>
<comment type="caution">
    <text evidence="2">The sequence shown here is derived from an EMBL/GenBank/DDBJ whole genome shotgun (WGS) entry which is preliminary data.</text>
</comment>
<sequence length="187" mass="22571">MPKETYYYLPDEKKTRVYLACRSEFETHSYHEAKIMHIVKALNIPRGSFYQYFDDLKDCYFYVLSKETIEIHDLFFELIKKHSLEESLEKYKYILLENLLHSSSYNLYRYRFLDWNYELEKDWKPKGTKTVSSVELNNPLIQVLKAVIHDIVHRLFSEKWSDEEFITVYNREIGLLKQGLTAYLSHG</sequence>
<keyword evidence="3" id="KW-1185">Reference proteome</keyword>
<dbReference type="RefSeq" id="WP_183540127.1">
    <property type="nucleotide sequence ID" value="NZ_DASWOY010000053.1"/>
</dbReference>
<dbReference type="SUPFAM" id="SSF46689">
    <property type="entry name" value="Homeodomain-like"/>
    <property type="match status" value="1"/>
</dbReference>
<dbReference type="Pfam" id="PF21626">
    <property type="entry name" value="TetR-C_39"/>
    <property type="match status" value="1"/>
</dbReference>
<dbReference type="Proteomes" id="UP000562464">
    <property type="component" value="Unassembled WGS sequence"/>
</dbReference>
<organism evidence="2 3">
    <name type="scientific">Lactovum miscens</name>
    <dbReference type="NCBI Taxonomy" id="190387"/>
    <lineage>
        <taxon>Bacteria</taxon>
        <taxon>Bacillati</taxon>
        <taxon>Bacillota</taxon>
        <taxon>Bacilli</taxon>
        <taxon>Lactobacillales</taxon>
        <taxon>Streptococcaceae</taxon>
        <taxon>Lactovum</taxon>
    </lineage>
</organism>
<feature type="domain" description="Tetracyclin repressor YgfC-like C-terminal" evidence="1">
    <location>
        <begin position="85"/>
        <end position="179"/>
    </location>
</feature>
<dbReference type="InterPro" id="IPR009057">
    <property type="entry name" value="Homeodomain-like_sf"/>
</dbReference>
<evidence type="ECO:0000259" key="1">
    <source>
        <dbReference type="Pfam" id="PF21626"/>
    </source>
</evidence>
<dbReference type="AlphaFoldDB" id="A0A841CA21"/>
<evidence type="ECO:0000313" key="2">
    <source>
        <dbReference type="EMBL" id="MBB5888239.1"/>
    </source>
</evidence>
<gene>
    <name evidence="2" type="ORF">HNQ37_001131</name>
</gene>
<evidence type="ECO:0000313" key="3">
    <source>
        <dbReference type="Proteomes" id="UP000562464"/>
    </source>
</evidence>
<name>A0A841CA21_9LACT</name>
<proteinExistence type="predicted"/>
<dbReference type="EMBL" id="JACHHV010000018">
    <property type="protein sequence ID" value="MBB5888239.1"/>
    <property type="molecule type" value="Genomic_DNA"/>
</dbReference>
<reference evidence="2 3" key="1">
    <citation type="submission" date="2020-08" db="EMBL/GenBank/DDBJ databases">
        <title>Genomic Encyclopedia of Type Strains, Phase IV (KMG-IV): sequencing the most valuable type-strain genomes for metagenomic binning, comparative biology and taxonomic classification.</title>
        <authorList>
            <person name="Goeker M."/>
        </authorList>
    </citation>
    <scope>NUCLEOTIDE SEQUENCE [LARGE SCALE GENOMIC DNA]</scope>
    <source>
        <strain evidence="2 3">DSM 14925</strain>
    </source>
</reference>
<dbReference type="Gene3D" id="1.10.357.10">
    <property type="entry name" value="Tetracycline Repressor, domain 2"/>
    <property type="match status" value="1"/>
</dbReference>
<accession>A0A841CA21</accession>
<dbReference type="InterPro" id="IPR049443">
    <property type="entry name" value="TetR_YgfC-like_C"/>
</dbReference>